<sequence length="294" mass="31264">GRVEVEAGNENMKFETGPFSYYGVMALSAPSLAVTPPLSPSVASPPPRRLSLKRFSLFSRFPEFRSPSHGGNLNRSASLSCTERAQESGSISGSNTQIPGTPFQYIPDFSVRALSDLQYVKVTRAHYQNALLASRLDSTPQSPEGSHARLDISISLPPLTPPEPKTPLALATPPVKHPSSSAQPTPQSTRTTYITGSTGRRPSQVLPQATPPPSNHTPLSSVSTAPCALNPAVSSSFSSKSQHSPPSDGLDNGPGETTTLLSEQPNCVGPRRPSYTQLSQHVHTISHAHTESTI</sequence>
<dbReference type="InterPro" id="IPR045095">
    <property type="entry name" value="ACDP"/>
</dbReference>
<dbReference type="PANTHER" id="PTHR12064:SF26">
    <property type="entry name" value="METAL TRANSPORTER CNNM4"/>
    <property type="match status" value="1"/>
</dbReference>
<comment type="subcellular location">
    <subcellularLocation>
        <location evidence="1">Cell membrane</location>
        <topology evidence="1">Multi-pass membrane protein</topology>
    </subcellularLocation>
</comment>
<evidence type="ECO:0000313" key="4">
    <source>
        <dbReference type="Proteomes" id="UP001444071"/>
    </source>
</evidence>
<feature type="non-terminal residue" evidence="3">
    <location>
        <position position="1"/>
    </location>
</feature>
<feature type="region of interest" description="Disordered" evidence="2">
    <location>
        <begin position="67"/>
        <end position="96"/>
    </location>
</feature>
<proteinExistence type="inferred from homology"/>
<accession>A0ABV0W872</accession>
<dbReference type="Pfam" id="PF25562">
    <property type="entry name" value="CNBH_CNNM2_C"/>
    <property type="match status" value="1"/>
</dbReference>
<comment type="similarity">
    <text evidence="1">Belongs to the ACDP family.</text>
</comment>
<feature type="compositionally biased region" description="Polar residues" evidence="2">
    <location>
        <begin position="69"/>
        <end position="96"/>
    </location>
</feature>
<dbReference type="PANTHER" id="PTHR12064">
    <property type="entry name" value="METAL TRANSPORTER CNNM"/>
    <property type="match status" value="1"/>
</dbReference>
<protein>
    <recommendedName>
        <fullName evidence="1">Metal transporter</fullName>
    </recommendedName>
</protein>
<dbReference type="EMBL" id="JAHRIM010031517">
    <property type="protein sequence ID" value="MEQ2265137.1"/>
    <property type="molecule type" value="Genomic_DNA"/>
</dbReference>
<gene>
    <name evidence="3" type="ORF">XENORESO_002860</name>
</gene>
<organism evidence="3 4">
    <name type="scientific">Xenotaenia resolanae</name>
    <dbReference type="NCBI Taxonomy" id="208358"/>
    <lineage>
        <taxon>Eukaryota</taxon>
        <taxon>Metazoa</taxon>
        <taxon>Chordata</taxon>
        <taxon>Craniata</taxon>
        <taxon>Vertebrata</taxon>
        <taxon>Euteleostomi</taxon>
        <taxon>Actinopterygii</taxon>
        <taxon>Neopterygii</taxon>
        <taxon>Teleostei</taxon>
        <taxon>Neoteleostei</taxon>
        <taxon>Acanthomorphata</taxon>
        <taxon>Ovalentaria</taxon>
        <taxon>Atherinomorphae</taxon>
        <taxon>Cyprinodontiformes</taxon>
        <taxon>Goodeidae</taxon>
        <taxon>Xenotaenia</taxon>
    </lineage>
</organism>
<reference evidence="3 4" key="1">
    <citation type="submission" date="2021-06" db="EMBL/GenBank/DDBJ databases">
        <authorList>
            <person name="Palmer J.M."/>
        </authorList>
    </citation>
    <scope>NUCLEOTIDE SEQUENCE [LARGE SCALE GENOMIC DNA]</scope>
    <source>
        <strain evidence="3 4">XR_2019</strain>
        <tissue evidence="3">Muscle</tissue>
    </source>
</reference>
<comment type="caution">
    <text evidence="3">The sequence shown here is derived from an EMBL/GenBank/DDBJ whole genome shotgun (WGS) entry which is preliminary data.</text>
</comment>
<evidence type="ECO:0000313" key="3">
    <source>
        <dbReference type="EMBL" id="MEQ2265137.1"/>
    </source>
</evidence>
<evidence type="ECO:0000256" key="2">
    <source>
        <dbReference type="SAM" id="MobiDB-lite"/>
    </source>
</evidence>
<feature type="region of interest" description="Disordered" evidence="2">
    <location>
        <begin position="153"/>
        <end position="294"/>
    </location>
</feature>
<name>A0ABV0W872_9TELE</name>
<dbReference type="Proteomes" id="UP001444071">
    <property type="component" value="Unassembled WGS sequence"/>
</dbReference>
<feature type="compositionally biased region" description="Polar residues" evidence="2">
    <location>
        <begin position="255"/>
        <end position="265"/>
    </location>
</feature>
<feature type="compositionally biased region" description="Polar residues" evidence="2">
    <location>
        <begin position="193"/>
        <end position="207"/>
    </location>
</feature>
<keyword evidence="4" id="KW-1185">Reference proteome</keyword>
<comment type="function">
    <text evidence="1">Metal transporter.</text>
</comment>
<feature type="compositionally biased region" description="Polar residues" evidence="2">
    <location>
        <begin position="274"/>
        <end position="283"/>
    </location>
</feature>
<evidence type="ECO:0000256" key="1">
    <source>
        <dbReference type="RuleBase" id="RU369091"/>
    </source>
</evidence>
<feature type="compositionally biased region" description="Low complexity" evidence="2">
    <location>
        <begin position="166"/>
        <end position="192"/>
    </location>
</feature>
<feature type="compositionally biased region" description="Low complexity" evidence="2">
    <location>
        <begin position="234"/>
        <end position="247"/>
    </location>
</feature>